<gene>
    <name evidence="6" type="ORF">EDC28_105317</name>
</gene>
<evidence type="ECO:0000256" key="2">
    <source>
        <dbReference type="ARBA" id="ARBA00022801"/>
    </source>
</evidence>
<dbReference type="GO" id="GO:0005975">
    <property type="term" value="P:carbohydrate metabolic process"/>
    <property type="evidence" value="ECO:0007669"/>
    <property type="project" value="InterPro"/>
</dbReference>
<dbReference type="SMART" id="SM00710">
    <property type="entry name" value="PbH1"/>
    <property type="match status" value="5"/>
</dbReference>
<sequence>MTLPRRDFIKALGAGLVLSQLPACAGNPKTRAPADDWALADDIVRNTQLPSFAERDFPITDFGAVPGGKVLNSDAIAAAIAACVAAGGGRVRVPQGRFLTGAIHLKSNVNLHLDEGAVLVFSPNPDHYLPAVFTRWEGMEMMGLSPLIYAYGQSNIAVTGQGILDGGADDNTWWPWKGPHPEGHWRQDPVAQTQKAARDQLQQEVLAGTDPRTRLHGKGSFLRPAFIQPYLCQKVLIEGVTLVNSPFWLLHPVLCQSVTVRGVTCRSHGPNNDGCDPECCDHVVIEGCTFDTGDDCIAIKSGRNEDGRRVGQACRNLVVRNCDMKDGHGGLVLGSEISGGVYNVFLDNCRMDSPELERAFRIKTNARRGGTIEGIRIRNLQVGQVQDAISINFFYEEGQQGRFLPQVRDIHIENLVVRSAQRAFYLRGFASAPIEGVTLSNCRIDKVAAPSVLENVGKLELNNVRVAGKVVSATELEAL</sequence>
<dbReference type="AlphaFoldDB" id="A0A3N1PG58"/>
<evidence type="ECO:0000256" key="1">
    <source>
        <dbReference type="ARBA" id="ARBA00008834"/>
    </source>
</evidence>
<dbReference type="PANTHER" id="PTHR31339:SF9">
    <property type="entry name" value="PLASMIN AND FIBRONECTIN-BINDING PROTEIN A"/>
    <property type="match status" value="1"/>
</dbReference>
<evidence type="ECO:0000313" key="6">
    <source>
        <dbReference type="EMBL" id="ROQ25997.1"/>
    </source>
</evidence>
<proteinExistence type="inferred from homology"/>
<keyword evidence="7" id="KW-1185">Reference proteome</keyword>
<dbReference type="InterPro" id="IPR006626">
    <property type="entry name" value="PbH1"/>
</dbReference>
<comment type="similarity">
    <text evidence="1 4">Belongs to the glycosyl hydrolase 28 family.</text>
</comment>
<dbReference type="PROSITE" id="PS00502">
    <property type="entry name" value="POLYGALACTURONASE"/>
    <property type="match status" value="1"/>
</dbReference>
<protein>
    <submittedName>
        <fullName evidence="6">Glycosyl hydrolase family 28</fullName>
    </submittedName>
</protein>
<comment type="caution">
    <text evidence="6">The sequence shown here is derived from an EMBL/GenBank/DDBJ whole genome shotgun (WGS) entry which is preliminary data.</text>
</comment>
<accession>A0A3N1PG58</accession>
<evidence type="ECO:0000256" key="5">
    <source>
        <dbReference type="SAM" id="SignalP"/>
    </source>
</evidence>
<organism evidence="6 7">
    <name type="scientific">Gallaecimonas pentaromativorans</name>
    <dbReference type="NCBI Taxonomy" id="584787"/>
    <lineage>
        <taxon>Bacteria</taxon>
        <taxon>Pseudomonadati</taxon>
        <taxon>Pseudomonadota</taxon>
        <taxon>Gammaproteobacteria</taxon>
        <taxon>Enterobacterales</taxon>
        <taxon>Gallaecimonadaceae</taxon>
        <taxon>Gallaecimonas</taxon>
    </lineage>
</organism>
<dbReference type="InterPro" id="IPR012334">
    <property type="entry name" value="Pectin_lyas_fold"/>
</dbReference>
<dbReference type="EMBL" id="RJUL01000005">
    <property type="protein sequence ID" value="ROQ25997.1"/>
    <property type="molecule type" value="Genomic_DNA"/>
</dbReference>
<evidence type="ECO:0000256" key="4">
    <source>
        <dbReference type="RuleBase" id="RU361169"/>
    </source>
</evidence>
<feature type="chain" id="PRO_5018097915" evidence="5">
    <location>
        <begin position="26"/>
        <end position="479"/>
    </location>
</feature>
<reference evidence="6 7" key="1">
    <citation type="submission" date="2018-11" db="EMBL/GenBank/DDBJ databases">
        <title>Genomic Encyclopedia of Type Strains, Phase IV (KMG-IV): sequencing the most valuable type-strain genomes for metagenomic binning, comparative biology and taxonomic classification.</title>
        <authorList>
            <person name="Goeker M."/>
        </authorList>
    </citation>
    <scope>NUCLEOTIDE SEQUENCE [LARGE SCALE GENOMIC DNA]</scope>
    <source>
        <strain evidence="6 7">DSM 21945</strain>
    </source>
</reference>
<dbReference type="InterPro" id="IPR011050">
    <property type="entry name" value="Pectin_lyase_fold/virulence"/>
</dbReference>
<dbReference type="RefSeq" id="WP_123421681.1">
    <property type="nucleotide sequence ID" value="NZ_RJUL01000005.1"/>
</dbReference>
<dbReference type="InterPro" id="IPR006311">
    <property type="entry name" value="TAT_signal"/>
</dbReference>
<dbReference type="InterPro" id="IPR051801">
    <property type="entry name" value="GH28_Enzymes"/>
</dbReference>
<name>A0A3N1PG58_9GAMM</name>
<dbReference type="Pfam" id="PF00295">
    <property type="entry name" value="Glyco_hydro_28"/>
    <property type="match status" value="1"/>
</dbReference>
<keyword evidence="5" id="KW-0732">Signal</keyword>
<dbReference type="SUPFAM" id="SSF51126">
    <property type="entry name" value="Pectin lyase-like"/>
    <property type="match status" value="1"/>
</dbReference>
<evidence type="ECO:0000313" key="7">
    <source>
        <dbReference type="Proteomes" id="UP000268033"/>
    </source>
</evidence>
<keyword evidence="2 4" id="KW-0378">Hydrolase</keyword>
<dbReference type="STRING" id="584787.GCA_001247655_01612"/>
<dbReference type="PROSITE" id="PS51318">
    <property type="entry name" value="TAT"/>
    <property type="match status" value="1"/>
</dbReference>
<feature type="signal peptide" evidence="5">
    <location>
        <begin position="1"/>
        <end position="25"/>
    </location>
</feature>
<dbReference type="Gene3D" id="2.160.20.10">
    <property type="entry name" value="Single-stranded right-handed beta-helix, Pectin lyase-like"/>
    <property type="match status" value="1"/>
</dbReference>
<dbReference type="InterPro" id="IPR000743">
    <property type="entry name" value="Glyco_hydro_28"/>
</dbReference>
<dbReference type="Proteomes" id="UP000268033">
    <property type="component" value="Unassembled WGS sequence"/>
</dbReference>
<evidence type="ECO:0000256" key="3">
    <source>
        <dbReference type="ARBA" id="ARBA00023295"/>
    </source>
</evidence>
<dbReference type="GO" id="GO:0004650">
    <property type="term" value="F:polygalacturonase activity"/>
    <property type="evidence" value="ECO:0007669"/>
    <property type="project" value="InterPro"/>
</dbReference>
<keyword evidence="3 4" id="KW-0326">Glycosidase</keyword>
<dbReference type="PANTHER" id="PTHR31339">
    <property type="entry name" value="PECTIN LYASE-RELATED"/>
    <property type="match status" value="1"/>
</dbReference>